<feature type="binding site" evidence="18">
    <location>
        <position position="102"/>
    </location>
    <ligand>
        <name>Mg(2+)</name>
        <dbReference type="ChEBI" id="CHEBI:18420"/>
    </ligand>
</feature>
<dbReference type="Pfam" id="PF12804">
    <property type="entry name" value="NTP_transf_3"/>
    <property type="match status" value="1"/>
</dbReference>
<dbReference type="Gene3D" id="3.90.550.10">
    <property type="entry name" value="Spore Coat Polysaccharide Biosynthesis Protein SpsA, Chain A"/>
    <property type="match status" value="1"/>
</dbReference>
<dbReference type="GO" id="GO:0009245">
    <property type="term" value="P:lipid A biosynthetic process"/>
    <property type="evidence" value="ECO:0007669"/>
    <property type="project" value="UniProtKB-UniRule"/>
</dbReference>
<feature type="binding site" evidence="18">
    <location>
        <begin position="78"/>
        <end position="79"/>
    </location>
    <ligand>
        <name>UDP-N-acetyl-alpha-D-glucosamine</name>
        <dbReference type="ChEBI" id="CHEBI:57705"/>
    </ligand>
</feature>
<feature type="binding site" evidence="18">
    <location>
        <position position="73"/>
    </location>
    <ligand>
        <name>UDP-N-acetyl-alpha-D-glucosamine</name>
        <dbReference type="ChEBI" id="CHEBI:57705"/>
    </ligand>
</feature>
<dbReference type="Gene3D" id="2.160.10.10">
    <property type="entry name" value="Hexapeptide repeat proteins"/>
    <property type="match status" value="1"/>
</dbReference>
<evidence type="ECO:0000313" key="21">
    <source>
        <dbReference type="Proteomes" id="UP000255061"/>
    </source>
</evidence>
<name>A0A380AYJ1_9GAMM</name>
<dbReference type="UniPathway" id="UPA00973"/>
<evidence type="ECO:0000256" key="10">
    <source>
        <dbReference type="ARBA" id="ARBA00022960"/>
    </source>
</evidence>
<comment type="similarity">
    <text evidence="2 18">In the C-terminal section; belongs to the transferase hexapeptide repeat family.</text>
</comment>
<keyword evidence="11 18" id="KW-0573">Peptidoglycan synthesis</keyword>
<feature type="binding site" evidence="18">
    <location>
        <position position="348"/>
    </location>
    <ligand>
        <name>UDP-N-acetyl-alpha-D-glucosamine</name>
        <dbReference type="ChEBI" id="CHEBI:57705"/>
    </ligand>
</feature>
<reference evidence="20 21" key="1">
    <citation type="submission" date="2018-06" db="EMBL/GenBank/DDBJ databases">
        <authorList>
            <consortium name="Pathogen Informatics"/>
            <person name="Doyle S."/>
        </authorList>
    </citation>
    <scope>NUCLEOTIDE SEQUENCE [LARGE SCALE GENOMIC DNA]</scope>
    <source>
        <strain evidence="20 21">NCTC10736</strain>
    </source>
</reference>
<evidence type="ECO:0000256" key="15">
    <source>
        <dbReference type="ARBA" id="ARBA00048247"/>
    </source>
</evidence>
<dbReference type="HAMAP" id="MF_01631">
    <property type="entry name" value="GlmU"/>
    <property type="match status" value="1"/>
</dbReference>
<evidence type="ECO:0000256" key="6">
    <source>
        <dbReference type="ARBA" id="ARBA00022695"/>
    </source>
</evidence>
<comment type="pathway">
    <text evidence="18">Bacterial outer membrane biogenesis; LPS lipid A biosynthesis.</text>
</comment>
<keyword evidence="14 18" id="KW-0961">Cell wall biogenesis/degradation</keyword>
<feature type="region of interest" description="Pyrophosphorylase" evidence="18">
    <location>
        <begin position="1"/>
        <end position="226"/>
    </location>
</feature>
<evidence type="ECO:0000256" key="2">
    <source>
        <dbReference type="ARBA" id="ARBA00007707"/>
    </source>
</evidence>
<dbReference type="SUPFAM" id="SSF51161">
    <property type="entry name" value="Trimeric LpxA-like enzymes"/>
    <property type="match status" value="1"/>
</dbReference>
<feature type="region of interest" description="N-acetyltransferase" evidence="18">
    <location>
        <begin position="248"/>
        <end position="454"/>
    </location>
</feature>
<feature type="binding site" evidence="18">
    <location>
        <position position="330"/>
    </location>
    <ligand>
        <name>UDP-N-acetyl-alpha-D-glucosamine</name>
        <dbReference type="ChEBI" id="CHEBI:57705"/>
    </ligand>
</feature>
<feature type="binding site" evidence="18">
    <location>
        <position position="224"/>
    </location>
    <ligand>
        <name>Mg(2+)</name>
        <dbReference type="ChEBI" id="CHEBI:18420"/>
    </ligand>
</feature>
<dbReference type="AlphaFoldDB" id="A0A380AYJ1"/>
<comment type="subunit">
    <text evidence="18">Homotrimer.</text>
</comment>
<dbReference type="GO" id="GO:0003977">
    <property type="term" value="F:UDP-N-acetylglucosamine diphosphorylase activity"/>
    <property type="evidence" value="ECO:0007669"/>
    <property type="project" value="UniProtKB-UniRule"/>
</dbReference>
<protein>
    <recommendedName>
        <fullName evidence="18">Bifunctional protein GlmU</fullName>
    </recommendedName>
    <domain>
        <recommendedName>
            <fullName evidence="18">UDP-N-acetylglucosamine pyrophosphorylase</fullName>
            <ecNumber evidence="18">2.7.7.23</ecNumber>
        </recommendedName>
        <alternativeName>
            <fullName evidence="18">N-acetylglucosamine-1-phosphate uridyltransferase</fullName>
        </alternativeName>
    </domain>
    <domain>
        <recommendedName>
            <fullName evidence="18">Glucosamine-1-phosphate N-acetyltransferase</fullName>
            <ecNumber evidence="18">2.3.1.157</ecNumber>
        </recommendedName>
    </domain>
</protein>
<dbReference type="GO" id="GO:0005737">
    <property type="term" value="C:cytoplasm"/>
    <property type="evidence" value="ECO:0007669"/>
    <property type="project" value="UniProtKB-SubCell"/>
</dbReference>
<evidence type="ECO:0000256" key="12">
    <source>
        <dbReference type="ARBA" id="ARBA00023268"/>
    </source>
</evidence>
<dbReference type="PROSITE" id="PS00101">
    <property type="entry name" value="HEXAPEP_TRANSFERASES"/>
    <property type="match status" value="1"/>
</dbReference>
<comment type="pathway">
    <text evidence="18">Nucleotide-sugar biosynthesis; UDP-N-acetyl-alpha-D-glucosamine biosynthesis; UDP-N-acetyl-alpha-D-glucosamine from N-acetyl-alpha-D-glucosamine 1-phosphate: step 1/1.</text>
</comment>
<dbReference type="GO" id="GO:0016020">
    <property type="term" value="C:membrane"/>
    <property type="evidence" value="ECO:0007669"/>
    <property type="project" value="GOC"/>
</dbReference>
<comment type="cofactor">
    <cofactor evidence="18">
        <name>Mg(2+)</name>
        <dbReference type="ChEBI" id="CHEBI:18420"/>
    </cofactor>
    <text evidence="18">Binds 1 Mg(2+) ion per subunit.</text>
</comment>
<feature type="binding site" evidence="18">
    <location>
        <position position="420"/>
    </location>
    <ligand>
        <name>acetyl-CoA</name>
        <dbReference type="ChEBI" id="CHEBI:57288"/>
    </ligand>
</feature>
<evidence type="ECO:0000256" key="16">
    <source>
        <dbReference type="ARBA" id="ARBA00048493"/>
    </source>
</evidence>
<feature type="binding site" evidence="18">
    <location>
        <position position="377"/>
    </location>
    <ligand>
        <name>acetyl-CoA</name>
        <dbReference type="ChEBI" id="CHEBI:57288"/>
    </ligand>
</feature>
<dbReference type="GO" id="GO:0071555">
    <property type="term" value="P:cell wall organization"/>
    <property type="evidence" value="ECO:0007669"/>
    <property type="project" value="UniProtKB-KW"/>
</dbReference>
<evidence type="ECO:0000256" key="1">
    <source>
        <dbReference type="ARBA" id="ARBA00004496"/>
    </source>
</evidence>
<dbReference type="RefSeq" id="WP_115406627.1">
    <property type="nucleotide sequence ID" value="NZ_UGYV01000001.1"/>
</dbReference>
<keyword evidence="7 18" id="KW-0479">Metal-binding</keyword>
<dbReference type="NCBIfam" id="TIGR01173">
    <property type="entry name" value="glmU"/>
    <property type="match status" value="1"/>
</dbReference>
<feature type="active site" description="Proton acceptor" evidence="18">
    <location>
        <position position="360"/>
    </location>
</feature>
<dbReference type="EC" id="2.3.1.157" evidence="18"/>
<evidence type="ECO:0000256" key="14">
    <source>
        <dbReference type="ARBA" id="ARBA00023316"/>
    </source>
</evidence>
<feature type="binding site" evidence="18">
    <location>
        <position position="166"/>
    </location>
    <ligand>
        <name>UDP-N-acetyl-alpha-D-glucosamine</name>
        <dbReference type="ChEBI" id="CHEBI:57705"/>
    </ligand>
</feature>
<dbReference type="GO" id="GO:0000287">
    <property type="term" value="F:magnesium ion binding"/>
    <property type="evidence" value="ECO:0007669"/>
    <property type="project" value="UniProtKB-UniRule"/>
</dbReference>
<feature type="binding site" evidence="18">
    <location>
        <position position="363"/>
    </location>
    <ligand>
        <name>UDP-N-acetyl-alpha-D-glucosamine</name>
        <dbReference type="ChEBI" id="CHEBI:57705"/>
    </ligand>
</feature>
<dbReference type="GO" id="GO:0000902">
    <property type="term" value="P:cell morphogenesis"/>
    <property type="evidence" value="ECO:0007669"/>
    <property type="project" value="UniProtKB-UniRule"/>
</dbReference>
<evidence type="ECO:0000256" key="17">
    <source>
        <dbReference type="ARBA" id="ARBA00049628"/>
    </source>
</evidence>
<accession>A0A380AYJ1</accession>
<evidence type="ECO:0000256" key="18">
    <source>
        <dbReference type="HAMAP-Rule" id="MF_01631"/>
    </source>
</evidence>
<sequence>MALNVVILAAGKGTRMRSDLPKVLHPIAHKSMVQHVIDTAKSLGSDAIQLVYGYGADKLQAALGEQDVQWVLQEEQLGTGHAVAQANPNISDDDTVLILYGDVPLIQQSTLIDLLAARPDNGVAVLTVNLANPMGYGRIVREDGKVVGIIEQKDASAEQLLINEINTGIMVAPGKQLKDWLSRLSNNNAQGEYYLTDIIAMAHSDGVAIDTAQPQSAIEVEGANNRVQLAQLERAYQASEAEKLMLAGANLRDPNRIDIRGDVTVGMDVMIDVNVVFEGKVVLGNNVSIGAGAILIDCEIADNAEIKPYSIIEGAKLGVAASAGPFARLRPGAELKQDAHIGNFVEVKKAIIGVGSKAGHLAYLGDAIIGDGVNIGAGTITCNYDGANKHLTVIEDNVFVGSDTQLVAPVTIGKGATLGAGSTITHNVAENELVITRVKQKHLTGWQRPVKIKK</sequence>
<feature type="binding site" evidence="18">
    <location>
        <begin position="383"/>
        <end position="384"/>
    </location>
    <ligand>
        <name>acetyl-CoA</name>
        <dbReference type="ChEBI" id="CHEBI:57288"/>
    </ligand>
</feature>
<evidence type="ECO:0000256" key="3">
    <source>
        <dbReference type="ARBA" id="ARBA00007947"/>
    </source>
</evidence>
<feature type="binding site" evidence="18">
    <location>
        <position position="402"/>
    </location>
    <ligand>
        <name>acetyl-CoA</name>
        <dbReference type="ChEBI" id="CHEBI:57288"/>
    </ligand>
</feature>
<dbReference type="InterPro" id="IPR005882">
    <property type="entry name" value="Bifunctional_GlmU"/>
</dbReference>
<feature type="binding site" evidence="18">
    <location>
        <position position="224"/>
    </location>
    <ligand>
        <name>UDP-N-acetyl-alpha-D-glucosamine</name>
        <dbReference type="ChEBI" id="CHEBI:57705"/>
    </ligand>
</feature>
<dbReference type="InterPro" id="IPR018357">
    <property type="entry name" value="Hexapep_transf_CS"/>
</dbReference>
<keyword evidence="13 18" id="KW-0012">Acyltransferase</keyword>
<keyword evidence="10 18" id="KW-0133">Cell shape</keyword>
<dbReference type="GO" id="GO:0006048">
    <property type="term" value="P:UDP-N-acetylglucosamine biosynthetic process"/>
    <property type="evidence" value="ECO:0007669"/>
    <property type="project" value="UniProtKB-UniPathway"/>
</dbReference>
<feature type="binding site" evidence="18">
    <location>
        <position position="374"/>
    </location>
    <ligand>
        <name>UDP-N-acetyl-alpha-D-glucosamine</name>
        <dbReference type="ChEBI" id="CHEBI:57705"/>
    </ligand>
</feature>
<keyword evidence="9 18" id="KW-0460">Magnesium</keyword>
<keyword evidence="5 18" id="KW-0808">Transferase</keyword>
<comment type="catalytic activity">
    <reaction evidence="15 18">
        <text>alpha-D-glucosamine 1-phosphate + acetyl-CoA = N-acetyl-alpha-D-glucosamine 1-phosphate + CoA + H(+)</text>
        <dbReference type="Rhea" id="RHEA:13725"/>
        <dbReference type="ChEBI" id="CHEBI:15378"/>
        <dbReference type="ChEBI" id="CHEBI:57287"/>
        <dbReference type="ChEBI" id="CHEBI:57288"/>
        <dbReference type="ChEBI" id="CHEBI:57776"/>
        <dbReference type="ChEBI" id="CHEBI:58516"/>
        <dbReference type="EC" id="2.3.1.157"/>
    </reaction>
</comment>
<feature type="binding site" evidence="18">
    <location>
        <begin position="8"/>
        <end position="11"/>
    </location>
    <ligand>
        <name>UDP-N-acetyl-alpha-D-glucosamine</name>
        <dbReference type="ChEBI" id="CHEBI:57705"/>
    </ligand>
</feature>
<dbReference type="InterPro" id="IPR011004">
    <property type="entry name" value="Trimer_LpxA-like_sf"/>
</dbReference>
<evidence type="ECO:0000313" key="20">
    <source>
        <dbReference type="EMBL" id="SUI90182.1"/>
    </source>
</evidence>
<keyword evidence="4 18" id="KW-0963">Cytoplasm</keyword>
<evidence type="ECO:0000256" key="9">
    <source>
        <dbReference type="ARBA" id="ARBA00022842"/>
    </source>
</evidence>
<dbReference type="NCBIfam" id="NF006986">
    <property type="entry name" value="PRK09451.1"/>
    <property type="match status" value="1"/>
</dbReference>
<gene>
    <name evidence="18 20" type="primary">glmU</name>
    <name evidence="20" type="ORF">NCTC10736_03061</name>
</gene>
<feature type="region of interest" description="Linker" evidence="18">
    <location>
        <begin position="227"/>
        <end position="247"/>
    </location>
</feature>
<keyword evidence="12 18" id="KW-0511">Multifunctional enzyme</keyword>
<feature type="domain" description="MobA-like NTP transferase" evidence="19">
    <location>
        <begin position="5"/>
        <end position="127"/>
    </location>
</feature>
<dbReference type="PANTHER" id="PTHR43584">
    <property type="entry name" value="NUCLEOTIDYL TRANSFERASE"/>
    <property type="match status" value="1"/>
</dbReference>
<keyword evidence="8 18" id="KW-0677">Repeat</keyword>
<evidence type="ECO:0000256" key="13">
    <source>
        <dbReference type="ARBA" id="ARBA00023315"/>
    </source>
</evidence>
<dbReference type="PANTHER" id="PTHR43584:SF3">
    <property type="entry name" value="BIFUNCTIONAL PROTEIN GLMU"/>
    <property type="match status" value="1"/>
</dbReference>
<evidence type="ECO:0000256" key="5">
    <source>
        <dbReference type="ARBA" id="ARBA00022679"/>
    </source>
</evidence>
<evidence type="ECO:0000256" key="4">
    <source>
        <dbReference type="ARBA" id="ARBA00022490"/>
    </source>
</evidence>
<evidence type="ECO:0000256" key="7">
    <source>
        <dbReference type="ARBA" id="ARBA00022723"/>
    </source>
</evidence>
<dbReference type="CDD" id="cd02540">
    <property type="entry name" value="GT2_GlmU_N_bac"/>
    <property type="match status" value="1"/>
</dbReference>
<feature type="binding site" evidence="18">
    <location>
        <position position="22"/>
    </location>
    <ligand>
        <name>UDP-N-acetyl-alpha-D-glucosamine</name>
        <dbReference type="ChEBI" id="CHEBI:57705"/>
    </ligand>
</feature>
<feature type="binding site" evidence="18">
    <location>
        <position position="437"/>
    </location>
    <ligand>
        <name>acetyl-CoA</name>
        <dbReference type="ChEBI" id="CHEBI:57288"/>
    </ligand>
</feature>
<evidence type="ECO:0000256" key="11">
    <source>
        <dbReference type="ARBA" id="ARBA00022984"/>
    </source>
</evidence>
<dbReference type="SUPFAM" id="SSF53448">
    <property type="entry name" value="Nucleotide-diphospho-sugar transferases"/>
    <property type="match status" value="1"/>
</dbReference>
<organism evidence="20 21">
    <name type="scientific">Shewanella morhuae</name>
    <dbReference type="NCBI Taxonomy" id="365591"/>
    <lineage>
        <taxon>Bacteria</taxon>
        <taxon>Pseudomonadati</taxon>
        <taxon>Pseudomonadota</taxon>
        <taxon>Gammaproteobacteria</taxon>
        <taxon>Alteromonadales</taxon>
        <taxon>Shewanellaceae</taxon>
        <taxon>Shewanella</taxon>
    </lineage>
</organism>
<dbReference type="InterPro" id="IPR038009">
    <property type="entry name" value="GlmU_C_LbH"/>
</dbReference>
<feature type="binding site" evidence="18">
    <location>
        <position position="137"/>
    </location>
    <ligand>
        <name>UDP-N-acetyl-alpha-D-glucosamine</name>
        <dbReference type="ChEBI" id="CHEBI:57705"/>
    </ligand>
</feature>
<evidence type="ECO:0000259" key="19">
    <source>
        <dbReference type="Pfam" id="PF12804"/>
    </source>
</evidence>
<dbReference type="Proteomes" id="UP000255061">
    <property type="component" value="Unassembled WGS sequence"/>
</dbReference>
<dbReference type="InterPro" id="IPR001451">
    <property type="entry name" value="Hexapep"/>
</dbReference>
<dbReference type="GO" id="GO:0009252">
    <property type="term" value="P:peptidoglycan biosynthetic process"/>
    <property type="evidence" value="ECO:0007669"/>
    <property type="project" value="UniProtKB-UniRule"/>
</dbReference>
<feature type="binding site" evidence="18">
    <location>
        <begin position="100"/>
        <end position="102"/>
    </location>
    <ligand>
        <name>UDP-N-acetyl-alpha-D-glucosamine</name>
        <dbReference type="ChEBI" id="CHEBI:57705"/>
    </ligand>
</feature>
<dbReference type="InterPro" id="IPR029044">
    <property type="entry name" value="Nucleotide-diphossugar_trans"/>
</dbReference>
<keyword evidence="6 18" id="KW-0548">Nucleotidyltransferase</keyword>
<evidence type="ECO:0000256" key="8">
    <source>
        <dbReference type="ARBA" id="ARBA00022737"/>
    </source>
</evidence>
<dbReference type="Pfam" id="PF00132">
    <property type="entry name" value="Hexapep"/>
    <property type="match status" value="1"/>
</dbReference>
<dbReference type="GO" id="GO:0008360">
    <property type="term" value="P:regulation of cell shape"/>
    <property type="evidence" value="ECO:0007669"/>
    <property type="project" value="UniProtKB-KW"/>
</dbReference>
<dbReference type="CDD" id="cd03353">
    <property type="entry name" value="LbH_GlmU_C"/>
    <property type="match status" value="1"/>
</dbReference>
<comment type="similarity">
    <text evidence="3 18">In the N-terminal section; belongs to the N-acetylglucosamine-1-phosphate uridyltransferase family.</text>
</comment>
<proteinExistence type="inferred from homology"/>
<dbReference type="EMBL" id="UGYV01000001">
    <property type="protein sequence ID" value="SUI90182.1"/>
    <property type="molecule type" value="Genomic_DNA"/>
</dbReference>
<dbReference type="InterPro" id="IPR050065">
    <property type="entry name" value="GlmU-like"/>
</dbReference>
<dbReference type="GO" id="GO:0019134">
    <property type="term" value="F:glucosamine-1-phosphate N-acetyltransferase activity"/>
    <property type="evidence" value="ECO:0007669"/>
    <property type="project" value="UniProtKB-UniRule"/>
</dbReference>
<comment type="pathway">
    <text evidence="18">Nucleotide-sugar biosynthesis; UDP-N-acetyl-alpha-D-glucosamine biosynthesis; N-acetyl-alpha-D-glucosamine 1-phosphate from alpha-D-glucosamine 6-phosphate (route II): step 2/2.</text>
</comment>
<dbReference type="UniPathway" id="UPA00113">
    <property type="reaction ID" value="UER00532"/>
</dbReference>
<dbReference type="InterPro" id="IPR025877">
    <property type="entry name" value="MobA-like_NTP_Trfase"/>
</dbReference>
<feature type="binding site" evidence="18">
    <location>
        <position position="151"/>
    </location>
    <ligand>
        <name>UDP-N-acetyl-alpha-D-glucosamine</name>
        <dbReference type="ChEBI" id="CHEBI:57705"/>
    </ligand>
</feature>
<comment type="catalytic activity">
    <reaction evidence="16 18">
        <text>N-acetyl-alpha-D-glucosamine 1-phosphate + UTP + H(+) = UDP-N-acetyl-alpha-D-glucosamine + diphosphate</text>
        <dbReference type="Rhea" id="RHEA:13509"/>
        <dbReference type="ChEBI" id="CHEBI:15378"/>
        <dbReference type="ChEBI" id="CHEBI:33019"/>
        <dbReference type="ChEBI" id="CHEBI:46398"/>
        <dbReference type="ChEBI" id="CHEBI:57705"/>
        <dbReference type="ChEBI" id="CHEBI:57776"/>
        <dbReference type="EC" id="2.7.7.23"/>
    </reaction>
</comment>
<dbReference type="EC" id="2.7.7.23" evidence="18"/>
<comment type="subcellular location">
    <subcellularLocation>
        <location evidence="1 18">Cytoplasm</location>
    </subcellularLocation>
</comment>
<comment type="function">
    <text evidence="17 18">Catalyzes the last two sequential reactions in the de novo biosynthetic pathway for UDP-N-acetylglucosamine (UDP-GlcNAc). The C-terminal domain catalyzes the transfer of acetyl group from acetyl coenzyme A to glucosamine-1-phosphate (GlcN-1-P) to produce N-acetylglucosamine-1-phosphate (GlcNAc-1-P), which is converted into UDP-GlcNAc by the transfer of uridine 5-monophosphate (from uridine 5-triphosphate), a reaction catalyzed by the N-terminal domain.</text>
</comment>